<evidence type="ECO:0000313" key="1">
    <source>
        <dbReference type="EMBL" id="PVH32038.1"/>
    </source>
</evidence>
<dbReference type="EMBL" id="CM008054">
    <property type="protein sequence ID" value="PVH32038.1"/>
    <property type="molecule type" value="Genomic_DNA"/>
</dbReference>
<name>A0A2T8I2Y0_9POAL</name>
<proteinExistence type="predicted"/>
<dbReference type="Gramene" id="PVH32038">
    <property type="protein sequence ID" value="PVH32038"/>
    <property type="gene ID" value="PAHAL_9G299500"/>
</dbReference>
<organism evidence="1">
    <name type="scientific">Panicum hallii</name>
    <dbReference type="NCBI Taxonomy" id="206008"/>
    <lineage>
        <taxon>Eukaryota</taxon>
        <taxon>Viridiplantae</taxon>
        <taxon>Streptophyta</taxon>
        <taxon>Embryophyta</taxon>
        <taxon>Tracheophyta</taxon>
        <taxon>Spermatophyta</taxon>
        <taxon>Magnoliopsida</taxon>
        <taxon>Liliopsida</taxon>
        <taxon>Poales</taxon>
        <taxon>Poaceae</taxon>
        <taxon>PACMAD clade</taxon>
        <taxon>Panicoideae</taxon>
        <taxon>Panicodae</taxon>
        <taxon>Paniceae</taxon>
        <taxon>Panicinae</taxon>
        <taxon>Panicum</taxon>
        <taxon>Panicum sect. Panicum</taxon>
    </lineage>
</organism>
<dbReference type="AlphaFoldDB" id="A0A2T8I2Y0"/>
<reference evidence="1" key="1">
    <citation type="submission" date="2018-04" db="EMBL/GenBank/DDBJ databases">
        <title>WGS assembly of Panicum hallii.</title>
        <authorList>
            <person name="Lovell J."/>
            <person name="Jenkins J."/>
            <person name="Lowry D."/>
            <person name="Mamidi S."/>
            <person name="Sreedasyam A."/>
            <person name="Weng X."/>
            <person name="Barry K."/>
            <person name="Bonette J."/>
            <person name="Campitelli B."/>
            <person name="Daum C."/>
            <person name="Gordon S."/>
            <person name="Gould B."/>
            <person name="Lipzen A."/>
            <person name="Macqueen A."/>
            <person name="Palacio-Mejia J."/>
            <person name="Plott C."/>
            <person name="Shakirov E."/>
            <person name="Shu S."/>
            <person name="Yoshinaga Y."/>
            <person name="Zane M."/>
            <person name="Rokhsar D."/>
            <person name="Grimwood J."/>
            <person name="Schmutz J."/>
            <person name="Juenger T."/>
        </authorList>
    </citation>
    <scope>NUCLEOTIDE SEQUENCE [LARGE SCALE GENOMIC DNA]</scope>
    <source>
        <strain evidence="1">FIL2</strain>
    </source>
</reference>
<dbReference type="Proteomes" id="UP000243499">
    <property type="component" value="Chromosome 9"/>
</dbReference>
<accession>A0A2T8I2Y0</accession>
<sequence length="47" mass="5119">MGLAWRKRSGAAAKKEERGRGYANRICGCYGLAGIHVIIGDFALHPF</sequence>
<protein>
    <submittedName>
        <fullName evidence="1">Uncharacterized protein</fullName>
    </submittedName>
</protein>
<gene>
    <name evidence="1" type="ORF">PAHAL_9G299500</name>
</gene>